<feature type="compositionally biased region" description="Low complexity" evidence="1">
    <location>
        <begin position="89"/>
        <end position="104"/>
    </location>
</feature>
<accession>A0A3P7IYC0</accession>
<reference evidence="2 3" key="1">
    <citation type="submission" date="2018-11" db="EMBL/GenBank/DDBJ databases">
        <authorList>
            <consortium name="Pathogen Informatics"/>
        </authorList>
    </citation>
    <scope>NUCLEOTIDE SEQUENCE [LARGE SCALE GENOMIC DNA]</scope>
</reference>
<gene>
    <name evidence="2" type="ORF">SVUK_LOCUS7951</name>
</gene>
<evidence type="ECO:0000256" key="1">
    <source>
        <dbReference type="SAM" id="MobiDB-lite"/>
    </source>
</evidence>
<dbReference type="EMBL" id="UYYB01028080">
    <property type="protein sequence ID" value="VDM72953.1"/>
    <property type="molecule type" value="Genomic_DNA"/>
</dbReference>
<feature type="region of interest" description="Disordered" evidence="1">
    <location>
        <begin position="89"/>
        <end position="130"/>
    </location>
</feature>
<evidence type="ECO:0000313" key="3">
    <source>
        <dbReference type="Proteomes" id="UP000270094"/>
    </source>
</evidence>
<feature type="compositionally biased region" description="Polar residues" evidence="1">
    <location>
        <begin position="105"/>
        <end position="124"/>
    </location>
</feature>
<evidence type="ECO:0000313" key="2">
    <source>
        <dbReference type="EMBL" id="VDM72953.1"/>
    </source>
</evidence>
<dbReference type="Proteomes" id="UP000270094">
    <property type="component" value="Unassembled WGS sequence"/>
</dbReference>
<proteinExistence type="predicted"/>
<feature type="non-terminal residue" evidence="2">
    <location>
        <position position="130"/>
    </location>
</feature>
<organism evidence="2 3">
    <name type="scientific">Strongylus vulgaris</name>
    <name type="common">Blood worm</name>
    <dbReference type="NCBI Taxonomy" id="40348"/>
    <lineage>
        <taxon>Eukaryota</taxon>
        <taxon>Metazoa</taxon>
        <taxon>Ecdysozoa</taxon>
        <taxon>Nematoda</taxon>
        <taxon>Chromadorea</taxon>
        <taxon>Rhabditida</taxon>
        <taxon>Rhabditina</taxon>
        <taxon>Rhabditomorpha</taxon>
        <taxon>Strongyloidea</taxon>
        <taxon>Strongylidae</taxon>
        <taxon>Strongylus</taxon>
    </lineage>
</organism>
<sequence length="130" mass="14571">MSGLRHGRYALHISQKVKISSYDFIHAYINKQNSKEGWKWSWFQASKIDRLPCPIQNWVARLLFHKHQLDYQRPNAVISESHNHFLSAPAVEASDEAPSSASSANTLETQTPATHTTSGVNTEASIPGNE</sequence>
<dbReference type="OrthoDB" id="20828at2759"/>
<keyword evidence="3" id="KW-1185">Reference proteome</keyword>
<dbReference type="AlphaFoldDB" id="A0A3P7IYC0"/>
<protein>
    <submittedName>
        <fullName evidence="2">Uncharacterized protein</fullName>
    </submittedName>
</protein>
<name>A0A3P7IYC0_STRVU</name>